<evidence type="ECO:0000313" key="2">
    <source>
        <dbReference type="Proteomes" id="UP000604737"/>
    </source>
</evidence>
<accession>A0ABQ3GXE0</accession>
<dbReference type="Proteomes" id="UP000604737">
    <property type="component" value="Unassembled WGS sequence"/>
</dbReference>
<dbReference type="InterPro" id="IPR046560">
    <property type="entry name" value="DUF6714"/>
</dbReference>
<sequence length="164" mass="18420">MNSEEKQKLVQRIENAWRGIPRPEKAHISVQSNDDGVADYFAGTRWQGHSVDQLRRQESALCIFFTPAAYHYWLPAYLIAALDDPVGLDVVTDHLIGSLSPHPLKNSLGAKTAARLALLTKEQLAIVICVFEHIESVFADPDWPEATMTERIAIEHLHTLHDAM</sequence>
<keyword evidence="2" id="KW-1185">Reference proteome</keyword>
<evidence type="ECO:0000313" key="1">
    <source>
        <dbReference type="EMBL" id="GHD57041.1"/>
    </source>
</evidence>
<comment type="caution">
    <text evidence="1">The sequence shown here is derived from an EMBL/GenBank/DDBJ whole genome shotgun (WGS) entry which is preliminary data.</text>
</comment>
<protein>
    <submittedName>
        <fullName evidence="1">Uncharacterized protein</fullName>
    </submittedName>
</protein>
<dbReference type="EMBL" id="BMYO01000001">
    <property type="protein sequence ID" value="GHD57041.1"/>
    <property type="molecule type" value="Genomic_DNA"/>
</dbReference>
<organism evidence="1 2">
    <name type="scientific">Jeongeupia chitinilytica</name>
    <dbReference type="NCBI Taxonomy" id="1041641"/>
    <lineage>
        <taxon>Bacteria</taxon>
        <taxon>Pseudomonadati</taxon>
        <taxon>Pseudomonadota</taxon>
        <taxon>Betaproteobacteria</taxon>
        <taxon>Neisseriales</taxon>
        <taxon>Chitinibacteraceae</taxon>
        <taxon>Jeongeupia</taxon>
    </lineage>
</organism>
<reference evidence="2" key="1">
    <citation type="journal article" date="2019" name="Int. J. Syst. Evol. Microbiol.">
        <title>The Global Catalogue of Microorganisms (GCM) 10K type strain sequencing project: providing services to taxonomists for standard genome sequencing and annotation.</title>
        <authorList>
            <consortium name="The Broad Institute Genomics Platform"/>
            <consortium name="The Broad Institute Genome Sequencing Center for Infectious Disease"/>
            <person name="Wu L."/>
            <person name="Ma J."/>
        </authorList>
    </citation>
    <scope>NUCLEOTIDE SEQUENCE [LARGE SCALE GENOMIC DNA]</scope>
    <source>
        <strain evidence="2">KCTC 23701</strain>
    </source>
</reference>
<name>A0ABQ3GXE0_9NEIS</name>
<dbReference type="Pfam" id="PF20461">
    <property type="entry name" value="DUF6714"/>
    <property type="match status" value="1"/>
</dbReference>
<proteinExistence type="predicted"/>
<gene>
    <name evidence="1" type="ORF">GCM10007350_05130</name>
</gene>
<dbReference type="RefSeq" id="WP_189458572.1">
    <property type="nucleotide sequence ID" value="NZ_BMYO01000001.1"/>
</dbReference>